<sequence>MLSVRVVVLFAGHLCFLSSSYVLIRCFGDGFNSFVSFRFSSVWWWYLHTLCTHGQPPFSSRFYAFTAISRRAQLIKVRCLSLTRSLASTISSTHVLSAPFSSLSLLRPPLESFPSTRNPRILFRGDLPALTLDVRCVGDTYPSIDRYSEGRGGWDMGAPWNPDLDS</sequence>
<dbReference type="AlphaFoldDB" id="A0A4Y7SKI5"/>
<organism evidence="1 2">
    <name type="scientific">Coprinellus micaceus</name>
    <name type="common">Glistening ink-cap mushroom</name>
    <name type="synonym">Coprinus micaceus</name>
    <dbReference type="NCBI Taxonomy" id="71717"/>
    <lineage>
        <taxon>Eukaryota</taxon>
        <taxon>Fungi</taxon>
        <taxon>Dikarya</taxon>
        <taxon>Basidiomycota</taxon>
        <taxon>Agaricomycotina</taxon>
        <taxon>Agaricomycetes</taxon>
        <taxon>Agaricomycetidae</taxon>
        <taxon>Agaricales</taxon>
        <taxon>Agaricineae</taxon>
        <taxon>Psathyrellaceae</taxon>
        <taxon>Coprinellus</taxon>
    </lineage>
</organism>
<accession>A0A4Y7SKI5</accession>
<evidence type="ECO:0000313" key="2">
    <source>
        <dbReference type="Proteomes" id="UP000298030"/>
    </source>
</evidence>
<proteinExistence type="predicted"/>
<name>A0A4Y7SKI5_COPMI</name>
<dbReference type="Proteomes" id="UP000298030">
    <property type="component" value="Unassembled WGS sequence"/>
</dbReference>
<dbReference type="EMBL" id="QPFP01000096">
    <property type="protein sequence ID" value="TEB22158.1"/>
    <property type="molecule type" value="Genomic_DNA"/>
</dbReference>
<comment type="caution">
    <text evidence="1">The sequence shown here is derived from an EMBL/GenBank/DDBJ whole genome shotgun (WGS) entry which is preliminary data.</text>
</comment>
<evidence type="ECO:0000313" key="1">
    <source>
        <dbReference type="EMBL" id="TEB22158.1"/>
    </source>
</evidence>
<keyword evidence="2" id="KW-1185">Reference proteome</keyword>
<reference evidence="1 2" key="1">
    <citation type="journal article" date="2019" name="Nat. Ecol. Evol.">
        <title>Megaphylogeny resolves global patterns of mushroom evolution.</title>
        <authorList>
            <person name="Varga T."/>
            <person name="Krizsan K."/>
            <person name="Foldi C."/>
            <person name="Dima B."/>
            <person name="Sanchez-Garcia M."/>
            <person name="Sanchez-Ramirez S."/>
            <person name="Szollosi G.J."/>
            <person name="Szarkandi J.G."/>
            <person name="Papp V."/>
            <person name="Albert L."/>
            <person name="Andreopoulos W."/>
            <person name="Angelini C."/>
            <person name="Antonin V."/>
            <person name="Barry K.W."/>
            <person name="Bougher N.L."/>
            <person name="Buchanan P."/>
            <person name="Buyck B."/>
            <person name="Bense V."/>
            <person name="Catcheside P."/>
            <person name="Chovatia M."/>
            <person name="Cooper J."/>
            <person name="Damon W."/>
            <person name="Desjardin D."/>
            <person name="Finy P."/>
            <person name="Geml J."/>
            <person name="Haridas S."/>
            <person name="Hughes K."/>
            <person name="Justo A."/>
            <person name="Karasinski D."/>
            <person name="Kautmanova I."/>
            <person name="Kiss B."/>
            <person name="Kocsube S."/>
            <person name="Kotiranta H."/>
            <person name="LaButti K.M."/>
            <person name="Lechner B.E."/>
            <person name="Liimatainen K."/>
            <person name="Lipzen A."/>
            <person name="Lukacs Z."/>
            <person name="Mihaltcheva S."/>
            <person name="Morgado L.N."/>
            <person name="Niskanen T."/>
            <person name="Noordeloos M.E."/>
            <person name="Ohm R.A."/>
            <person name="Ortiz-Santana B."/>
            <person name="Ovrebo C."/>
            <person name="Racz N."/>
            <person name="Riley R."/>
            <person name="Savchenko A."/>
            <person name="Shiryaev A."/>
            <person name="Soop K."/>
            <person name="Spirin V."/>
            <person name="Szebenyi C."/>
            <person name="Tomsovsky M."/>
            <person name="Tulloss R.E."/>
            <person name="Uehling J."/>
            <person name="Grigoriev I.V."/>
            <person name="Vagvolgyi C."/>
            <person name="Papp T."/>
            <person name="Martin F.M."/>
            <person name="Miettinen O."/>
            <person name="Hibbett D.S."/>
            <person name="Nagy L.G."/>
        </authorList>
    </citation>
    <scope>NUCLEOTIDE SEQUENCE [LARGE SCALE GENOMIC DNA]</scope>
    <source>
        <strain evidence="1 2">FP101781</strain>
    </source>
</reference>
<protein>
    <submittedName>
        <fullName evidence="1">Uncharacterized protein</fullName>
    </submittedName>
</protein>
<gene>
    <name evidence="1" type="ORF">FA13DRAFT_1741223</name>
</gene>